<dbReference type="PIRSF" id="PIRSF036289">
    <property type="entry name" value="Glycosyl_hydrolase_malt_phosph"/>
    <property type="match status" value="1"/>
</dbReference>
<dbReference type="InterPro" id="IPR005196">
    <property type="entry name" value="Glyco_hydro_65_N"/>
</dbReference>
<dbReference type="GO" id="GO:0004553">
    <property type="term" value="F:hydrolase activity, hydrolyzing O-glycosyl compounds"/>
    <property type="evidence" value="ECO:0007669"/>
    <property type="project" value="TreeGrafter"/>
</dbReference>
<evidence type="ECO:0000256" key="3">
    <source>
        <dbReference type="PIRSR" id="PIRSR036289-51"/>
    </source>
</evidence>
<name>A0A0R1JX63_9LACO</name>
<proteinExistence type="inferred from homology"/>
<dbReference type="Gene3D" id="2.70.98.40">
    <property type="entry name" value="Glycoside hydrolase, family 65, N-terminal domain"/>
    <property type="match status" value="1"/>
</dbReference>
<dbReference type="STRING" id="1291734.FD02_GL001673"/>
<dbReference type="GO" id="GO:0016757">
    <property type="term" value="F:glycosyltransferase activity"/>
    <property type="evidence" value="ECO:0007669"/>
    <property type="project" value="UniProtKB-ARBA"/>
</dbReference>
<evidence type="ECO:0000259" key="5">
    <source>
        <dbReference type="Pfam" id="PF03633"/>
    </source>
</evidence>
<dbReference type="EMBL" id="AZDJ01000003">
    <property type="protein sequence ID" value="KRK73843.1"/>
    <property type="molecule type" value="Genomic_DNA"/>
</dbReference>
<comment type="similarity">
    <text evidence="1">Belongs to the glycosyl hydrolase 65 family.</text>
</comment>
<comment type="caution">
    <text evidence="7">The sequence shown here is derived from an EMBL/GenBank/DDBJ whole genome shotgun (WGS) entry which is preliminary data.</text>
</comment>
<evidence type="ECO:0000259" key="4">
    <source>
        <dbReference type="Pfam" id="PF03632"/>
    </source>
</evidence>
<evidence type="ECO:0000313" key="8">
    <source>
        <dbReference type="Proteomes" id="UP000051804"/>
    </source>
</evidence>
<dbReference type="GO" id="GO:0005975">
    <property type="term" value="P:carbohydrate metabolic process"/>
    <property type="evidence" value="ECO:0007669"/>
    <property type="project" value="InterPro"/>
</dbReference>
<dbReference type="Gene3D" id="1.50.10.10">
    <property type="match status" value="1"/>
</dbReference>
<feature type="domain" description="Glycoside hydrolase family 65 central catalytic" evidence="4">
    <location>
        <begin position="324"/>
        <end position="680"/>
    </location>
</feature>
<feature type="binding site" evidence="3">
    <location>
        <begin position="359"/>
        <end position="360"/>
    </location>
    <ligand>
        <name>substrate</name>
    </ligand>
</feature>
<feature type="binding site" evidence="3">
    <location>
        <begin position="593"/>
        <end position="594"/>
    </location>
    <ligand>
        <name>substrate</name>
    </ligand>
</feature>
<evidence type="ECO:0000256" key="1">
    <source>
        <dbReference type="ARBA" id="ARBA00006768"/>
    </source>
</evidence>
<feature type="active site" description="Proton donor" evidence="2">
    <location>
        <position position="488"/>
    </location>
</feature>
<dbReference type="Gene3D" id="2.60.420.10">
    <property type="entry name" value="Maltose phosphorylase, domain 3"/>
    <property type="match status" value="1"/>
</dbReference>
<reference evidence="7 8" key="1">
    <citation type="journal article" date="2015" name="Genome Announc.">
        <title>Expanding the biotechnology potential of lactobacilli through comparative genomics of 213 strains and associated genera.</title>
        <authorList>
            <person name="Sun Z."/>
            <person name="Harris H.M."/>
            <person name="McCann A."/>
            <person name="Guo C."/>
            <person name="Argimon S."/>
            <person name="Zhang W."/>
            <person name="Yang X."/>
            <person name="Jeffery I.B."/>
            <person name="Cooney J.C."/>
            <person name="Kagawa T.F."/>
            <person name="Liu W."/>
            <person name="Song Y."/>
            <person name="Salvetti E."/>
            <person name="Wrobel A."/>
            <person name="Rasinkangas P."/>
            <person name="Parkhill J."/>
            <person name="Rea M.C."/>
            <person name="O'Sullivan O."/>
            <person name="Ritari J."/>
            <person name="Douillard F.P."/>
            <person name="Paul Ross R."/>
            <person name="Yang R."/>
            <person name="Briner A.E."/>
            <person name="Felis G.E."/>
            <person name="de Vos W.M."/>
            <person name="Barrangou R."/>
            <person name="Klaenhammer T.R."/>
            <person name="Caufield P.W."/>
            <person name="Cui Y."/>
            <person name="Zhang H."/>
            <person name="O'Toole P.W."/>
        </authorList>
    </citation>
    <scope>NUCLEOTIDE SEQUENCE [LARGE SCALE GENOMIC DNA]</scope>
    <source>
        <strain evidence="7 8">JCM 17158</strain>
    </source>
</reference>
<dbReference type="Pfam" id="PF03633">
    <property type="entry name" value="Glyco_hydro_65C"/>
    <property type="match status" value="1"/>
</dbReference>
<protein>
    <submittedName>
        <fullName evidence="7">Maltosephosphorylase</fullName>
    </submittedName>
</protein>
<dbReference type="InterPro" id="IPR005194">
    <property type="entry name" value="Glyco_hydro_65_C"/>
</dbReference>
<dbReference type="PANTHER" id="PTHR11051">
    <property type="entry name" value="GLYCOSYL HYDROLASE-RELATED"/>
    <property type="match status" value="1"/>
</dbReference>
<dbReference type="InterPro" id="IPR008928">
    <property type="entry name" value="6-hairpin_glycosidase_sf"/>
</dbReference>
<dbReference type="PANTHER" id="PTHR11051:SF14">
    <property type="entry name" value="MALTOSE PHOSPHORYLASE"/>
    <property type="match status" value="1"/>
</dbReference>
<dbReference type="SUPFAM" id="SSF48208">
    <property type="entry name" value="Six-hairpin glycosidases"/>
    <property type="match status" value="1"/>
</dbReference>
<organism evidence="7 8">
    <name type="scientific">Lacticaseibacillus nasuensis JCM 17158</name>
    <dbReference type="NCBI Taxonomy" id="1291734"/>
    <lineage>
        <taxon>Bacteria</taxon>
        <taxon>Bacillati</taxon>
        <taxon>Bacillota</taxon>
        <taxon>Bacilli</taxon>
        <taxon>Lactobacillales</taxon>
        <taxon>Lactobacillaceae</taxon>
        <taxon>Lacticaseibacillus</taxon>
    </lineage>
</organism>
<dbReference type="GO" id="GO:0030246">
    <property type="term" value="F:carbohydrate binding"/>
    <property type="evidence" value="ECO:0007669"/>
    <property type="project" value="InterPro"/>
</dbReference>
<evidence type="ECO:0000256" key="2">
    <source>
        <dbReference type="PIRSR" id="PIRSR036289-50"/>
    </source>
</evidence>
<keyword evidence="8" id="KW-1185">Reference proteome</keyword>
<dbReference type="SUPFAM" id="SSF74650">
    <property type="entry name" value="Galactose mutarotase-like"/>
    <property type="match status" value="1"/>
</dbReference>
<dbReference type="InterPro" id="IPR012341">
    <property type="entry name" value="6hp_glycosidase-like_sf"/>
</dbReference>
<dbReference type="AlphaFoldDB" id="A0A0R1JX63"/>
<accession>A0A0R1JX63</accession>
<dbReference type="Proteomes" id="UP000051804">
    <property type="component" value="Unassembled WGS sequence"/>
</dbReference>
<evidence type="ECO:0000313" key="7">
    <source>
        <dbReference type="EMBL" id="KRK73843.1"/>
    </source>
</evidence>
<feature type="domain" description="Glycoside hydrolase family 65 N-terminal" evidence="6">
    <location>
        <begin position="17"/>
        <end position="268"/>
    </location>
</feature>
<dbReference type="Pfam" id="PF03636">
    <property type="entry name" value="Glyco_hydro_65N"/>
    <property type="match status" value="1"/>
</dbReference>
<dbReference type="Pfam" id="PF03632">
    <property type="entry name" value="Glyco_hydro_65m"/>
    <property type="match status" value="1"/>
</dbReference>
<gene>
    <name evidence="7" type="ORF">FD02_GL001673</name>
</gene>
<feature type="domain" description="Glycoside hydrolase family 65 C-terminal" evidence="5">
    <location>
        <begin position="690"/>
        <end position="747"/>
    </location>
</feature>
<dbReference type="NCBIfam" id="NF010380">
    <property type="entry name" value="PRK13807.1"/>
    <property type="match status" value="1"/>
</dbReference>
<dbReference type="InterPro" id="IPR037018">
    <property type="entry name" value="GH65_N"/>
</dbReference>
<dbReference type="InterPro" id="IPR005195">
    <property type="entry name" value="Glyco_hydro_65_M"/>
</dbReference>
<dbReference type="InterPro" id="IPR017045">
    <property type="entry name" value="Malt_Pase/Glycosyl_Hdrlase"/>
</dbReference>
<dbReference type="InterPro" id="IPR011013">
    <property type="entry name" value="Gal_mutarotase_sf_dom"/>
</dbReference>
<sequence length="757" mass="85142">MTTTMNRLFAIDPWQVTTTQFNPATKRLQESLTAIGNGYMGMRGNFEEGYSGDTLQGTYLGGVWFPDKTRVGWWKNGYPEYFGKAINAPSFIGIGITINGERVDLATSQFRDFSLTLDLHQGLLTRRFTIEAPEAAVQFTFRRFVSNVIRQAALIEVTAKVLHGQAHLQFNATLDGNVTNEDSNYDERFWVPLQEDANAGSIQLETRENPFGVPRFTVLLQQGLRLNGQPIAGERTTTSGTLSEALAVDLAAGESMTLEKDVIVVTSRDVAETAQPAASATLLGQLQTNSFAQTLAAHTAVWAERWAQSDVEISGDDAAQQGIRFNIAQLFMTYYGEDKRLNVGPKGFTGEKYGGATYWDTEAYVVPMYLAVTPPSVTKALLQYRHDQLPGAYHNAQQQGLAGALFPMVTFNGIECHNEWEITFEELHRNSAVAFAIYQYTAYTGDESYVNTAGIEVLVGIARFWADRVHFSQRAGKYMIHGVTGPNEYENNVNNNWYTNLMASWVLEYTLARLPKADPTITGKLAVTDAEQAHWQDIIDRMYFPTDDKLGIFVQNDTFLDKDLRPASTIPADQRPLNQHWSWDRILRSPFIKQADVLQGIYFLNDRFTREQKERNFDFYEPLTVHESSLSASIHAILAAELGKADKAVELYARTARLDLDNYNNDTADGLHITSMTGSWLAIVQGFAGMRYDHDRLRFDPFLPKKWQRYSFAINYRGRVIAVSVSDHTTLTLRAGEPLDVWVNGERRHLVKEEGHA</sequence>
<evidence type="ECO:0000259" key="6">
    <source>
        <dbReference type="Pfam" id="PF03636"/>
    </source>
</evidence>
<dbReference type="PATRIC" id="fig|1291734.4.peg.1721"/>